<evidence type="ECO:0000313" key="2">
    <source>
        <dbReference type="EMBL" id="KAK6357903.1"/>
    </source>
</evidence>
<dbReference type="Proteomes" id="UP001373714">
    <property type="component" value="Unassembled WGS sequence"/>
</dbReference>
<gene>
    <name evidence="2" type="ORF">TWF730_007261</name>
</gene>
<evidence type="ECO:0008006" key="4">
    <source>
        <dbReference type="Google" id="ProtNLM"/>
    </source>
</evidence>
<organism evidence="2 3">
    <name type="scientific">Orbilia blumenaviensis</name>
    <dbReference type="NCBI Taxonomy" id="1796055"/>
    <lineage>
        <taxon>Eukaryota</taxon>
        <taxon>Fungi</taxon>
        <taxon>Dikarya</taxon>
        <taxon>Ascomycota</taxon>
        <taxon>Pezizomycotina</taxon>
        <taxon>Orbiliomycetes</taxon>
        <taxon>Orbiliales</taxon>
        <taxon>Orbiliaceae</taxon>
        <taxon>Orbilia</taxon>
    </lineage>
</organism>
<feature type="compositionally biased region" description="Acidic residues" evidence="1">
    <location>
        <begin position="430"/>
        <end position="470"/>
    </location>
</feature>
<protein>
    <recommendedName>
        <fullName evidence="4">C2H2-type domain-containing protein</fullName>
    </recommendedName>
</protein>
<keyword evidence="3" id="KW-1185">Reference proteome</keyword>
<dbReference type="AlphaFoldDB" id="A0AAV9VA66"/>
<proteinExistence type="predicted"/>
<feature type="compositionally biased region" description="Basic and acidic residues" evidence="1">
    <location>
        <begin position="399"/>
        <end position="408"/>
    </location>
</feature>
<accession>A0AAV9VA66</accession>
<comment type="caution">
    <text evidence="2">The sequence shown here is derived from an EMBL/GenBank/DDBJ whole genome shotgun (WGS) entry which is preliminary data.</text>
</comment>
<reference evidence="2 3" key="1">
    <citation type="submission" date="2019-10" db="EMBL/GenBank/DDBJ databases">
        <authorList>
            <person name="Palmer J.M."/>
        </authorList>
    </citation>
    <scope>NUCLEOTIDE SEQUENCE [LARGE SCALE GENOMIC DNA]</scope>
    <source>
        <strain evidence="2 3">TWF730</strain>
    </source>
</reference>
<feature type="region of interest" description="Disordered" evidence="1">
    <location>
        <begin position="348"/>
        <end position="470"/>
    </location>
</feature>
<evidence type="ECO:0000256" key="1">
    <source>
        <dbReference type="SAM" id="MobiDB-lite"/>
    </source>
</evidence>
<dbReference type="EMBL" id="JAVHNS010000004">
    <property type="protein sequence ID" value="KAK6357903.1"/>
    <property type="molecule type" value="Genomic_DNA"/>
</dbReference>
<name>A0AAV9VA66_9PEZI</name>
<evidence type="ECO:0000313" key="3">
    <source>
        <dbReference type="Proteomes" id="UP001373714"/>
    </source>
</evidence>
<sequence length="470" mass="52630">MGAPNADPPKGILTDYDTVMRDSPLSLEVEVGNITEDLASIVFEDDIITEDPGPRAEIMACLPKSLSLQINQVGPHPQGCDDGWVCPKDGCSQKFDDEIDRNDHAFWHHAWCWECKMDFPSHKAWRLVCTDNCLAEFDKPSDLLGHIENNSCAKAAAAGFHGHALAHYILLDQARDLTNEEKVYLARHYLKVVVLPKGTTWLIDPLGNYLEASDPKNYGKTITESLLKYTWKMHGDEYNDILMYGKFTCFPCGAGYDNPRNFLQHVCGIEYRAFPQHLCVVWKCEECDAAFNFLCGLAYHYEVGCRTQLNEMKAMRKEKVDWDETEKAMNQEMLNDTVTQSLMVGSLELTEAEGGGRRRGTRGRGGDSRGYSDAYSQFGSSDDGFREVPETGVSEPSSEDEKKEEFKMDGPTGLESLHAKLGVEVIYGDSDGDNEDENDENICENDENDENLADDGGDDGCDNDENLEKE</sequence>